<evidence type="ECO:0000256" key="1">
    <source>
        <dbReference type="ARBA" id="ARBA00007447"/>
    </source>
</evidence>
<proteinExistence type="inferred from homology"/>
<dbReference type="PROSITE" id="PS51767">
    <property type="entry name" value="PEPTIDASE_A1"/>
    <property type="match status" value="1"/>
</dbReference>
<organism evidence="3 4">
    <name type="scientific">Mycena albidolilacea</name>
    <dbReference type="NCBI Taxonomy" id="1033008"/>
    <lineage>
        <taxon>Eukaryota</taxon>
        <taxon>Fungi</taxon>
        <taxon>Dikarya</taxon>
        <taxon>Basidiomycota</taxon>
        <taxon>Agaricomycotina</taxon>
        <taxon>Agaricomycetes</taxon>
        <taxon>Agaricomycetidae</taxon>
        <taxon>Agaricales</taxon>
        <taxon>Marasmiineae</taxon>
        <taxon>Mycenaceae</taxon>
        <taxon>Mycena</taxon>
    </lineage>
</organism>
<gene>
    <name evidence="3" type="ORF">DFH08DRAFT_456213</name>
</gene>
<name>A0AAD6Z7U1_9AGAR</name>
<dbReference type="CDD" id="cd05471">
    <property type="entry name" value="pepsin_like"/>
    <property type="match status" value="1"/>
</dbReference>
<reference evidence="3" key="1">
    <citation type="submission" date="2023-03" db="EMBL/GenBank/DDBJ databases">
        <title>Massive genome expansion in bonnet fungi (Mycena s.s.) driven by repeated elements and novel gene families across ecological guilds.</title>
        <authorList>
            <consortium name="Lawrence Berkeley National Laboratory"/>
            <person name="Harder C.B."/>
            <person name="Miyauchi S."/>
            <person name="Viragh M."/>
            <person name="Kuo A."/>
            <person name="Thoen E."/>
            <person name="Andreopoulos B."/>
            <person name="Lu D."/>
            <person name="Skrede I."/>
            <person name="Drula E."/>
            <person name="Henrissat B."/>
            <person name="Morin E."/>
            <person name="Kohler A."/>
            <person name="Barry K."/>
            <person name="LaButti K."/>
            <person name="Morin E."/>
            <person name="Salamov A."/>
            <person name="Lipzen A."/>
            <person name="Mereny Z."/>
            <person name="Hegedus B."/>
            <person name="Baldrian P."/>
            <person name="Stursova M."/>
            <person name="Weitz H."/>
            <person name="Taylor A."/>
            <person name="Grigoriev I.V."/>
            <person name="Nagy L.G."/>
            <person name="Martin F."/>
            <person name="Kauserud H."/>
        </authorList>
    </citation>
    <scope>NUCLEOTIDE SEQUENCE</scope>
    <source>
        <strain evidence="3">CBHHK002</strain>
    </source>
</reference>
<dbReference type="Proteomes" id="UP001218218">
    <property type="component" value="Unassembled WGS sequence"/>
</dbReference>
<accession>A0AAD6Z7U1</accession>
<dbReference type="Pfam" id="PF14543">
    <property type="entry name" value="TAXi_N"/>
    <property type="match status" value="1"/>
</dbReference>
<dbReference type="InterPro" id="IPR032861">
    <property type="entry name" value="TAXi_N"/>
</dbReference>
<dbReference type="SUPFAM" id="SSF50630">
    <property type="entry name" value="Acid proteases"/>
    <property type="match status" value="1"/>
</dbReference>
<feature type="domain" description="Peptidase A1" evidence="2">
    <location>
        <begin position="123"/>
        <end position="289"/>
    </location>
</feature>
<evidence type="ECO:0000313" key="4">
    <source>
        <dbReference type="Proteomes" id="UP001218218"/>
    </source>
</evidence>
<evidence type="ECO:0000313" key="3">
    <source>
        <dbReference type="EMBL" id="KAJ7310839.1"/>
    </source>
</evidence>
<dbReference type="AlphaFoldDB" id="A0AAD6Z7U1"/>
<sequence>MATSTGSTTDCFRIELKIATLDDTAEPNDATGARIRYLTRRGIAAPEAAVSSSSIAGRVALPVFPQDPMEFIHTPPMADFIPVHANLGPGPARNIQSYDEFLTTTIPTKSLGPYCQVVGKLVFGNPMTPQDNRRYFNVEFDLGSNDLWVYGTNCKKQDFRPTGWPGSPAMFWFPHSRKSNQKMSECMYTTTYADGSFAEHELWTDFVYLHLCWGQPPVQEPDKAWLHLTFGVATRVSSLYQLAPTSGILGLGRRRVLDARLTQSPTFLQQIRPLLESPEFTIFFDCDQG</sequence>
<protein>
    <recommendedName>
        <fullName evidence="2">Peptidase A1 domain-containing protein</fullName>
    </recommendedName>
</protein>
<dbReference type="Gene3D" id="2.40.70.10">
    <property type="entry name" value="Acid Proteases"/>
    <property type="match status" value="1"/>
</dbReference>
<dbReference type="InterPro" id="IPR034164">
    <property type="entry name" value="Pepsin-like_dom"/>
</dbReference>
<comment type="caution">
    <text evidence="3">The sequence shown here is derived from an EMBL/GenBank/DDBJ whole genome shotgun (WGS) entry which is preliminary data.</text>
</comment>
<keyword evidence="4" id="KW-1185">Reference proteome</keyword>
<evidence type="ECO:0000259" key="2">
    <source>
        <dbReference type="PROSITE" id="PS51767"/>
    </source>
</evidence>
<dbReference type="EMBL" id="JARIHO010000077">
    <property type="protein sequence ID" value="KAJ7310839.1"/>
    <property type="molecule type" value="Genomic_DNA"/>
</dbReference>
<dbReference type="InterPro" id="IPR033121">
    <property type="entry name" value="PEPTIDASE_A1"/>
</dbReference>
<comment type="similarity">
    <text evidence="1">Belongs to the peptidase A1 family.</text>
</comment>
<dbReference type="InterPro" id="IPR021109">
    <property type="entry name" value="Peptidase_aspartic_dom_sf"/>
</dbReference>